<organism evidence="1">
    <name type="scientific">Providencia stuartii</name>
    <dbReference type="NCBI Taxonomy" id="588"/>
    <lineage>
        <taxon>Bacteria</taxon>
        <taxon>Pseudomonadati</taxon>
        <taxon>Pseudomonadota</taxon>
        <taxon>Gammaproteobacteria</taxon>
        <taxon>Enterobacterales</taxon>
        <taxon>Morganellaceae</taxon>
        <taxon>Providencia</taxon>
    </lineage>
</organism>
<evidence type="ECO:0000313" key="1">
    <source>
        <dbReference type="EMBL" id="EMP9434201.1"/>
    </source>
</evidence>
<gene>
    <name evidence="1" type="ORF">JRA39_003298</name>
</gene>
<protein>
    <submittedName>
        <fullName evidence="1">Uncharacterized protein</fullName>
    </submittedName>
</protein>
<dbReference type="AlphaFoldDB" id="A0AAI9I3R0"/>
<reference evidence="1" key="1">
    <citation type="submission" date="2024-02" db="EMBL/GenBank/DDBJ databases">
        <authorList>
            <consortium name="Clinical and Environmental Microbiology Branch: Whole genome sequencing antimicrobial resistance pathogens in the healthcare setting"/>
        </authorList>
    </citation>
    <scope>NUCLEOTIDE SEQUENCE</scope>
    <source>
        <strain evidence="1">2020GO-00142</strain>
    </source>
</reference>
<proteinExistence type="predicted"/>
<sequence>MWHDLHITNVGRIRKTVAEFTVTMIPILPYSKMKVKIYESQSGNFTGMTDLAIKRKFDGSPECAIGYGDTIEEALEDTILYFNKMLSQDGFTELTEDDISYAEWSDF</sequence>
<accession>A0AAI9I3R0</accession>
<dbReference type="RefSeq" id="WP_269723644.1">
    <property type="nucleotide sequence ID" value="NZ_JBPBAU010000005.1"/>
</dbReference>
<comment type="caution">
    <text evidence="1">The sequence shown here is derived from an EMBL/GenBank/DDBJ whole genome shotgun (WGS) entry which is preliminary data.</text>
</comment>
<dbReference type="EMBL" id="AAZDVE040000031">
    <property type="protein sequence ID" value="EMP9434201.1"/>
    <property type="molecule type" value="Genomic_DNA"/>
</dbReference>
<name>A0AAI9I3R0_PROST</name>